<dbReference type="GO" id="GO:0016747">
    <property type="term" value="F:acyltransferase activity, transferring groups other than amino-acyl groups"/>
    <property type="evidence" value="ECO:0007669"/>
    <property type="project" value="InterPro"/>
</dbReference>
<dbReference type="InterPro" id="IPR016181">
    <property type="entry name" value="Acyl_CoA_acyltransferase"/>
</dbReference>
<dbReference type="Pfam" id="PF00583">
    <property type="entry name" value="Acetyltransf_1"/>
    <property type="match status" value="1"/>
</dbReference>
<protein>
    <submittedName>
        <fullName evidence="1">Uncharacterized N-acetyltransferase yesJ</fullName>
        <ecNumber evidence="1">2.3.1.-</ecNumber>
    </submittedName>
</protein>
<evidence type="ECO:0000313" key="1">
    <source>
        <dbReference type="EMBL" id="CEN33378.1"/>
    </source>
</evidence>
<dbReference type="EMBL" id="CDOE01000036">
    <property type="protein sequence ID" value="CEN33378.1"/>
    <property type="molecule type" value="Genomic_DNA"/>
</dbReference>
<dbReference type="SUPFAM" id="SSF55729">
    <property type="entry name" value="Acyl-CoA N-acyltransferases (Nat)"/>
    <property type="match status" value="1"/>
</dbReference>
<gene>
    <name evidence="1" type="ORF">CCAN12_410005</name>
</gene>
<dbReference type="AlphaFoldDB" id="A0A0B7H6W1"/>
<proteinExistence type="predicted"/>
<dbReference type="PROSITE" id="PS51186">
    <property type="entry name" value="GNAT"/>
    <property type="match status" value="1"/>
</dbReference>
<dbReference type="InterPro" id="IPR000182">
    <property type="entry name" value="GNAT_dom"/>
</dbReference>
<name>A0A0B7H6W1_9FLAO</name>
<dbReference type="GeneID" id="69579438"/>
<sequence>MIVLQKALPDDLPLIWEIIQQAIRSRKEEGSTQWQDGYPNLNTIAADIAQQYGYVVLHNLEIIGYVAVIFDVEPAYEILEGHWLSQKGTPYMVVHRMAISIRAKGKGFAHQILQKAEILAKQRGVNSIKIDTNFDNYAMLKVLEKAKYTYCGTVYFRGTPRMAFEKLLMTD</sequence>
<accession>A0A0B7H6W1</accession>
<organism evidence="1 2">
    <name type="scientific">Capnocytophaga canimorsus</name>
    <dbReference type="NCBI Taxonomy" id="28188"/>
    <lineage>
        <taxon>Bacteria</taxon>
        <taxon>Pseudomonadati</taxon>
        <taxon>Bacteroidota</taxon>
        <taxon>Flavobacteriia</taxon>
        <taxon>Flavobacteriales</taxon>
        <taxon>Flavobacteriaceae</taxon>
        <taxon>Capnocytophaga</taxon>
    </lineage>
</organism>
<dbReference type="EC" id="2.3.1.-" evidence="1"/>
<keyword evidence="1" id="KW-0808">Transferase</keyword>
<reference evidence="1 2" key="1">
    <citation type="submission" date="2015-01" db="EMBL/GenBank/DDBJ databases">
        <authorList>
            <person name="Xiang T."/>
            <person name="Song Y."/>
            <person name="Huang L."/>
            <person name="Wang B."/>
            <person name="Wu P."/>
        </authorList>
    </citation>
    <scope>NUCLEOTIDE SEQUENCE [LARGE SCALE GENOMIC DNA]</scope>
    <source>
        <strain evidence="1 2">Cc12</strain>
    </source>
</reference>
<keyword evidence="1" id="KW-0012">Acyltransferase</keyword>
<dbReference type="RefSeq" id="WP_041998933.1">
    <property type="nucleotide sequence ID" value="NZ_CP022382.1"/>
</dbReference>
<dbReference type="Proteomes" id="UP000044026">
    <property type="component" value="Unassembled WGS sequence"/>
</dbReference>
<dbReference type="CDD" id="cd04301">
    <property type="entry name" value="NAT_SF"/>
    <property type="match status" value="1"/>
</dbReference>
<evidence type="ECO:0000313" key="2">
    <source>
        <dbReference type="Proteomes" id="UP000044026"/>
    </source>
</evidence>
<dbReference type="Gene3D" id="3.40.630.30">
    <property type="match status" value="1"/>
</dbReference>